<keyword evidence="4 14" id="KW-0963">Cytoplasm</keyword>
<dbReference type="Pfam" id="PF02875">
    <property type="entry name" value="Mur_ligase_C"/>
    <property type="match status" value="1"/>
</dbReference>
<dbReference type="InterPro" id="IPR050061">
    <property type="entry name" value="MurCDEF_pg_biosynth"/>
</dbReference>
<dbReference type="EMBL" id="VTOW01000001">
    <property type="protein sequence ID" value="NKE70400.1"/>
    <property type="molecule type" value="Genomic_DNA"/>
</dbReference>
<evidence type="ECO:0000256" key="9">
    <source>
        <dbReference type="ARBA" id="ARBA00022960"/>
    </source>
</evidence>
<dbReference type="PANTHER" id="PTHR43445">
    <property type="entry name" value="UDP-N-ACETYLMURAMATE--L-ALANINE LIGASE-RELATED"/>
    <property type="match status" value="1"/>
</dbReference>
<dbReference type="InterPro" id="IPR036565">
    <property type="entry name" value="Mur-like_cat_sf"/>
</dbReference>
<reference evidence="18 19" key="1">
    <citation type="journal article" date="2020" name="Nature">
        <title>Bacterial chemolithoautotrophy via manganese oxidation.</title>
        <authorList>
            <person name="Yu H."/>
            <person name="Leadbetter J.R."/>
        </authorList>
    </citation>
    <scope>NUCLEOTIDE SEQUENCE [LARGE SCALE GENOMIC DNA]</scope>
    <source>
        <strain evidence="18 19">Mn-1</strain>
    </source>
</reference>
<dbReference type="RefSeq" id="WP_168058652.1">
    <property type="nucleotide sequence ID" value="NZ_VTOW01000001.1"/>
</dbReference>
<dbReference type="Pfam" id="PF08245">
    <property type="entry name" value="Mur_ligase_M"/>
    <property type="match status" value="1"/>
</dbReference>
<feature type="binding site" evidence="14">
    <location>
        <begin position="112"/>
        <end position="118"/>
    </location>
    <ligand>
        <name>ATP</name>
        <dbReference type="ChEBI" id="CHEBI:30616"/>
    </ligand>
</feature>
<evidence type="ECO:0000256" key="12">
    <source>
        <dbReference type="ARBA" id="ARBA00023316"/>
    </source>
</evidence>
<comment type="caution">
    <text evidence="18">The sequence shown here is derived from an EMBL/GenBank/DDBJ whole genome shotgun (WGS) entry which is preliminary data.</text>
</comment>
<dbReference type="SUPFAM" id="SSF51984">
    <property type="entry name" value="MurCD N-terminal domain"/>
    <property type="match status" value="1"/>
</dbReference>
<organism evidence="18 19">
    <name type="scientific">Candidatus Manganitrophus noduliformans</name>
    <dbReference type="NCBI Taxonomy" id="2606439"/>
    <lineage>
        <taxon>Bacteria</taxon>
        <taxon>Pseudomonadati</taxon>
        <taxon>Nitrospirota</taxon>
        <taxon>Nitrospiria</taxon>
        <taxon>Candidatus Troglogloeales</taxon>
        <taxon>Candidatus Manganitrophaceae</taxon>
        <taxon>Candidatus Manganitrophus</taxon>
    </lineage>
</organism>
<keyword evidence="9 14" id="KW-0133">Cell shape</keyword>
<evidence type="ECO:0000256" key="10">
    <source>
        <dbReference type="ARBA" id="ARBA00022984"/>
    </source>
</evidence>
<keyword evidence="10 14" id="KW-0573">Peptidoglycan synthesis</keyword>
<dbReference type="SUPFAM" id="SSF53623">
    <property type="entry name" value="MurD-like peptide ligases, catalytic domain"/>
    <property type="match status" value="1"/>
</dbReference>
<dbReference type="GO" id="GO:0005524">
    <property type="term" value="F:ATP binding"/>
    <property type="evidence" value="ECO:0007669"/>
    <property type="project" value="UniProtKB-UniRule"/>
</dbReference>
<evidence type="ECO:0000256" key="4">
    <source>
        <dbReference type="ARBA" id="ARBA00022490"/>
    </source>
</evidence>
<comment type="pathway">
    <text evidence="2 14">Cell wall biogenesis; peptidoglycan biosynthesis.</text>
</comment>
<comment type="function">
    <text evidence="14">Cell wall formation.</text>
</comment>
<dbReference type="AlphaFoldDB" id="A0A7X6DNH4"/>
<comment type="subcellular location">
    <subcellularLocation>
        <location evidence="1 14">Cytoplasm</location>
    </subcellularLocation>
</comment>
<dbReference type="InterPro" id="IPR005758">
    <property type="entry name" value="UDP-N-AcMur_Ala_ligase_MurC"/>
</dbReference>
<dbReference type="GO" id="GO:0051301">
    <property type="term" value="P:cell division"/>
    <property type="evidence" value="ECO:0007669"/>
    <property type="project" value="UniProtKB-KW"/>
</dbReference>
<accession>A0A7X6DNH4</accession>
<keyword evidence="11 14" id="KW-0131">Cell cycle</keyword>
<dbReference type="GO" id="GO:0071555">
    <property type="term" value="P:cell wall organization"/>
    <property type="evidence" value="ECO:0007669"/>
    <property type="project" value="UniProtKB-KW"/>
</dbReference>
<dbReference type="Pfam" id="PF01225">
    <property type="entry name" value="Mur_ligase"/>
    <property type="match status" value="1"/>
</dbReference>
<keyword evidence="19" id="KW-1185">Reference proteome</keyword>
<evidence type="ECO:0000256" key="6">
    <source>
        <dbReference type="ARBA" id="ARBA00022618"/>
    </source>
</evidence>
<evidence type="ECO:0000256" key="14">
    <source>
        <dbReference type="HAMAP-Rule" id="MF_00046"/>
    </source>
</evidence>
<protein>
    <recommendedName>
        <fullName evidence="3 14">UDP-N-acetylmuramate--L-alanine ligase</fullName>
        <ecNumber evidence="3 14">6.3.2.8</ecNumber>
    </recommendedName>
    <alternativeName>
        <fullName evidence="14">UDP-N-acetylmuramoyl-L-alanine synthetase</fullName>
    </alternativeName>
</protein>
<evidence type="ECO:0000256" key="13">
    <source>
        <dbReference type="ARBA" id="ARBA00047833"/>
    </source>
</evidence>
<evidence type="ECO:0000256" key="2">
    <source>
        <dbReference type="ARBA" id="ARBA00004752"/>
    </source>
</evidence>
<dbReference type="InterPro" id="IPR000713">
    <property type="entry name" value="Mur_ligase_N"/>
</dbReference>
<comment type="catalytic activity">
    <reaction evidence="13 14">
        <text>UDP-N-acetyl-alpha-D-muramate + L-alanine + ATP = UDP-N-acetyl-alpha-D-muramoyl-L-alanine + ADP + phosphate + H(+)</text>
        <dbReference type="Rhea" id="RHEA:23372"/>
        <dbReference type="ChEBI" id="CHEBI:15378"/>
        <dbReference type="ChEBI" id="CHEBI:30616"/>
        <dbReference type="ChEBI" id="CHEBI:43474"/>
        <dbReference type="ChEBI" id="CHEBI:57972"/>
        <dbReference type="ChEBI" id="CHEBI:70757"/>
        <dbReference type="ChEBI" id="CHEBI:83898"/>
        <dbReference type="ChEBI" id="CHEBI:456216"/>
        <dbReference type="EC" id="6.3.2.8"/>
    </reaction>
</comment>
<keyword evidence="5 14" id="KW-0436">Ligase</keyword>
<dbReference type="GO" id="GO:0008360">
    <property type="term" value="P:regulation of cell shape"/>
    <property type="evidence" value="ECO:0007669"/>
    <property type="project" value="UniProtKB-KW"/>
</dbReference>
<evidence type="ECO:0000256" key="3">
    <source>
        <dbReference type="ARBA" id="ARBA00012211"/>
    </source>
</evidence>
<keyword evidence="6 14" id="KW-0132">Cell division</keyword>
<evidence type="ECO:0000256" key="7">
    <source>
        <dbReference type="ARBA" id="ARBA00022741"/>
    </source>
</evidence>
<dbReference type="InterPro" id="IPR004101">
    <property type="entry name" value="Mur_ligase_C"/>
</dbReference>
<evidence type="ECO:0000313" key="19">
    <source>
        <dbReference type="Proteomes" id="UP000534783"/>
    </source>
</evidence>
<evidence type="ECO:0000259" key="17">
    <source>
        <dbReference type="Pfam" id="PF08245"/>
    </source>
</evidence>
<evidence type="ECO:0000259" key="15">
    <source>
        <dbReference type="Pfam" id="PF01225"/>
    </source>
</evidence>
<evidence type="ECO:0000256" key="5">
    <source>
        <dbReference type="ARBA" id="ARBA00022598"/>
    </source>
</evidence>
<evidence type="ECO:0000259" key="16">
    <source>
        <dbReference type="Pfam" id="PF02875"/>
    </source>
</evidence>
<dbReference type="Proteomes" id="UP000534783">
    <property type="component" value="Unassembled WGS sequence"/>
</dbReference>
<comment type="similarity">
    <text evidence="14">Belongs to the MurCDEF family.</text>
</comment>
<evidence type="ECO:0000313" key="18">
    <source>
        <dbReference type="EMBL" id="NKE70400.1"/>
    </source>
</evidence>
<keyword evidence="7 14" id="KW-0547">Nucleotide-binding</keyword>
<dbReference type="SUPFAM" id="SSF53244">
    <property type="entry name" value="MurD-like peptide ligases, peptide-binding domain"/>
    <property type="match status" value="1"/>
</dbReference>
<keyword evidence="8 14" id="KW-0067">ATP-binding</keyword>
<dbReference type="Gene3D" id="3.40.50.720">
    <property type="entry name" value="NAD(P)-binding Rossmann-like Domain"/>
    <property type="match status" value="1"/>
</dbReference>
<gene>
    <name evidence="14" type="primary">murC</name>
    <name evidence="18" type="ORF">MNODULE_06565</name>
</gene>
<dbReference type="GO" id="GO:0009252">
    <property type="term" value="P:peptidoglycan biosynthetic process"/>
    <property type="evidence" value="ECO:0007669"/>
    <property type="project" value="UniProtKB-UniRule"/>
</dbReference>
<sequence length="458" mass="49604">MFRKVQHIHFVGIGGVGMSGIAEILLNMGFRVSGSDRAASEQTRRLASMGGTIHVGHDPGNIVGAEVLVYSSAVRPDNVEIVAAKQQKVPVIPRAEMLAELMRLRYGIAVAGAHGKTTTTTMVATVLAEGGLDPTAVIGGKVNSFGGHAKKGEGDFLVAEADESDGSFLKLSPTVAVVTTIDREHLDYYRTFEAIQATFLSFINKIPFYGLAILCGDDRAIAELIPRVEKRYLTYGTASHLDLVAEEMAFRPWKTTFHARFHGESLGRFTLPVPGRHNVLNALAAIAVGLELEIPVESIRKGLEGYRGVERRFQLQGEKNGVWVIDDYGHHPTEIRATLAAAKRGWGCELVVLFQPHRYTRTRDLLDDLAGSFADADHLILTDIYAAGEPPIPGIDGERLCQAVVASGHPDVMFLRDRAEMLAAVEKKAKPGMMVITLGAGDIWKLGKAFLSGSEGVK</sequence>
<dbReference type="EC" id="6.3.2.8" evidence="3 14"/>
<dbReference type="HAMAP" id="MF_00046">
    <property type="entry name" value="MurC"/>
    <property type="match status" value="1"/>
</dbReference>
<feature type="domain" description="Mur ligase central" evidence="17">
    <location>
        <begin position="110"/>
        <end position="288"/>
    </location>
</feature>
<dbReference type="Gene3D" id="3.90.190.20">
    <property type="entry name" value="Mur ligase, C-terminal domain"/>
    <property type="match status" value="1"/>
</dbReference>
<evidence type="ECO:0000256" key="1">
    <source>
        <dbReference type="ARBA" id="ARBA00004496"/>
    </source>
</evidence>
<name>A0A7X6DNH4_9BACT</name>
<dbReference type="Gene3D" id="3.40.1190.10">
    <property type="entry name" value="Mur-like, catalytic domain"/>
    <property type="match status" value="1"/>
</dbReference>
<evidence type="ECO:0000256" key="8">
    <source>
        <dbReference type="ARBA" id="ARBA00022840"/>
    </source>
</evidence>
<dbReference type="NCBIfam" id="TIGR01082">
    <property type="entry name" value="murC"/>
    <property type="match status" value="1"/>
</dbReference>
<keyword evidence="12 14" id="KW-0961">Cell wall biogenesis/degradation</keyword>
<dbReference type="UniPathway" id="UPA00219"/>
<feature type="domain" description="Mur ligase C-terminal" evidence="16">
    <location>
        <begin position="311"/>
        <end position="441"/>
    </location>
</feature>
<dbReference type="GO" id="GO:0008763">
    <property type="term" value="F:UDP-N-acetylmuramate-L-alanine ligase activity"/>
    <property type="evidence" value="ECO:0007669"/>
    <property type="project" value="UniProtKB-UniRule"/>
</dbReference>
<dbReference type="InterPro" id="IPR036615">
    <property type="entry name" value="Mur_ligase_C_dom_sf"/>
</dbReference>
<feature type="domain" description="Mur ligase N-terminal catalytic" evidence="15">
    <location>
        <begin position="7"/>
        <end position="106"/>
    </location>
</feature>
<evidence type="ECO:0000256" key="11">
    <source>
        <dbReference type="ARBA" id="ARBA00023306"/>
    </source>
</evidence>
<proteinExistence type="inferred from homology"/>
<dbReference type="InterPro" id="IPR013221">
    <property type="entry name" value="Mur_ligase_cen"/>
</dbReference>
<dbReference type="GO" id="GO:0005737">
    <property type="term" value="C:cytoplasm"/>
    <property type="evidence" value="ECO:0007669"/>
    <property type="project" value="UniProtKB-SubCell"/>
</dbReference>
<dbReference type="PANTHER" id="PTHR43445:SF3">
    <property type="entry name" value="UDP-N-ACETYLMURAMATE--L-ALANINE LIGASE"/>
    <property type="match status" value="1"/>
</dbReference>